<dbReference type="Proteomes" id="UP000031599">
    <property type="component" value="Unassembled WGS sequence"/>
</dbReference>
<dbReference type="AlphaFoldDB" id="A0A0C1ZL97"/>
<keyword evidence="3" id="KW-1015">Disulfide bond</keyword>
<evidence type="ECO:0000256" key="4">
    <source>
        <dbReference type="SAM" id="MobiDB-lite"/>
    </source>
</evidence>
<evidence type="ECO:0000256" key="3">
    <source>
        <dbReference type="ARBA" id="ARBA00023157"/>
    </source>
</evidence>
<reference evidence="6 7" key="1">
    <citation type="submission" date="2014-12" db="EMBL/GenBank/DDBJ databases">
        <title>Genome assembly of Enhygromyxa salina DSM 15201.</title>
        <authorList>
            <person name="Sharma G."/>
            <person name="Subramanian S."/>
        </authorList>
    </citation>
    <scope>NUCLEOTIDE SEQUENCE [LARGE SCALE GENOMIC DNA]</scope>
    <source>
        <strain evidence="6 7">DSM 15201</strain>
    </source>
</reference>
<proteinExistence type="predicted"/>
<comment type="caution">
    <text evidence="6">The sequence shown here is derived from an EMBL/GenBank/DDBJ whole genome shotgun (WGS) entry which is preliminary data.</text>
</comment>
<accession>A0A0C1ZL97</accession>
<evidence type="ECO:0000256" key="5">
    <source>
        <dbReference type="SAM" id="SignalP"/>
    </source>
</evidence>
<dbReference type="InterPro" id="IPR011936">
    <property type="entry name" value="Myxo_disulph_rpt"/>
</dbReference>
<feature type="compositionally biased region" description="Acidic residues" evidence="4">
    <location>
        <begin position="44"/>
        <end position="59"/>
    </location>
</feature>
<protein>
    <submittedName>
        <fullName evidence="6">Alkaline phosphatase</fullName>
    </submittedName>
</protein>
<feature type="signal peptide" evidence="5">
    <location>
        <begin position="1"/>
        <end position="28"/>
    </location>
</feature>
<keyword evidence="2" id="KW-0677">Repeat</keyword>
<dbReference type="RefSeq" id="WP_146658193.1">
    <property type="nucleotide sequence ID" value="NZ_JMCC02000013.1"/>
</dbReference>
<name>A0A0C1ZL97_9BACT</name>
<evidence type="ECO:0000256" key="1">
    <source>
        <dbReference type="ARBA" id="ARBA00022729"/>
    </source>
</evidence>
<feature type="region of interest" description="Disordered" evidence="4">
    <location>
        <begin position="26"/>
        <end position="102"/>
    </location>
</feature>
<evidence type="ECO:0000313" key="6">
    <source>
        <dbReference type="EMBL" id="KIG18309.1"/>
    </source>
</evidence>
<keyword evidence="1 5" id="KW-0732">Signal</keyword>
<dbReference type="NCBIfam" id="TIGR02232">
    <property type="entry name" value="myxo_disulf_rpt"/>
    <property type="match status" value="1"/>
</dbReference>
<evidence type="ECO:0000313" key="7">
    <source>
        <dbReference type="Proteomes" id="UP000031599"/>
    </source>
</evidence>
<dbReference type="SUPFAM" id="SSF63829">
    <property type="entry name" value="Calcium-dependent phosphotriesterase"/>
    <property type="match status" value="1"/>
</dbReference>
<feature type="chain" id="PRO_5002157251" evidence="5">
    <location>
        <begin position="29"/>
        <end position="447"/>
    </location>
</feature>
<feature type="compositionally biased region" description="Low complexity" evidence="4">
    <location>
        <begin position="81"/>
        <end position="94"/>
    </location>
</feature>
<dbReference type="EMBL" id="JMCC02000013">
    <property type="protein sequence ID" value="KIG18309.1"/>
    <property type="molecule type" value="Genomic_DNA"/>
</dbReference>
<sequence length="447" mass="44916">MARSIKGPLLLALVGGALICSACGDSSAGDGDGEVNGTSGPGDGDGDAEGNEAVGDGDGDPAAGDFGEAEGDGDAGDGDGDPPLGCGDGQLDPGEACDDGNNDPGDGCSASCQLPGELIWERFVDIDDQQGDDVGLEVVVDAQSNIDVLISLDASSYLLAEFDLDGNPLWSVSSLQTDKPSLALTPFDEPVVGGLLGGQGVTRVWDTKGNSGFTTLVPVGSSGILGVGADADGFVTSVGYHEQSGFLGRYDPLDLDTWTQLQATAGALGPVGVSPSGEIWAVRGDAQLLERYSAAGTPGWTAPIVDQAGHTFEELVVGTGGEVYLLAQAGDQRSFTVSKYDAAGGLAWSQTSDGGGLEHGASGLALLPGGQGLVVAGFTNGAGGGSDGLLSWYDAAGGELAADVVLDNVDVDILYDVFVTTHNYAIAVGAHGVVGADTDLWIRKFEI</sequence>
<evidence type="ECO:0000256" key="2">
    <source>
        <dbReference type="ARBA" id="ARBA00022737"/>
    </source>
</evidence>
<organism evidence="6 7">
    <name type="scientific">Enhygromyxa salina</name>
    <dbReference type="NCBI Taxonomy" id="215803"/>
    <lineage>
        <taxon>Bacteria</taxon>
        <taxon>Pseudomonadati</taxon>
        <taxon>Myxococcota</taxon>
        <taxon>Polyangia</taxon>
        <taxon>Nannocystales</taxon>
        <taxon>Nannocystaceae</taxon>
        <taxon>Enhygromyxa</taxon>
    </lineage>
</organism>
<feature type="compositionally biased region" description="Acidic residues" evidence="4">
    <location>
        <begin position="67"/>
        <end position="80"/>
    </location>
</feature>
<gene>
    <name evidence="6" type="ORF">DB30_01418</name>
</gene>